<feature type="region of interest" description="Disordered" evidence="1">
    <location>
        <begin position="1"/>
        <end position="26"/>
    </location>
</feature>
<dbReference type="Proteomes" id="UP001224775">
    <property type="component" value="Unassembled WGS sequence"/>
</dbReference>
<comment type="caution">
    <text evidence="2">The sequence shown here is derived from an EMBL/GenBank/DDBJ whole genome shotgun (WGS) entry which is preliminary data.</text>
</comment>
<organism evidence="2 3">
    <name type="scientific">Skeletonema marinoi</name>
    <dbReference type="NCBI Taxonomy" id="267567"/>
    <lineage>
        <taxon>Eukaryota</taxon>
        <taxon>Sar</taxon>
        <taxon>Stramenopiles</taxon>
        <taxon>Ochrophyta</taxon>
        <taxon>Bacillariophyta</taxon>
        <taxon>Coscinodiscophyceae</taxon>
        <taxon>Thalassiosirophycidae</taxon>
        <taxon>Thalassiosirales</taxon>
        <taxon>Skeletonemataceae</taxon>
        <taxon>Skeletonema</taxon>
        <taxon>Skeletonema marinoi-dohrnii complex</taxon>
    </lineage>
</organism>
<evidence type="ECO:0000256" key="1">
    <source>
        <dbReference type="SAM" id="MobiDB-lite"/>
    </source>
</evidence>
<name>A0AAD9D7N2_9STRA</name>
<sequence length="176" mass="19758">MVVSSRAATKDEAKTPAAQLKRQVTVSPTHKSIEDEVIYLRSQNKLLNNALKAVKTTASEKLCKSYELVWYARNRTRYPSHQVSKWLDSSKEHSHDIDNLHSTDGDFHHGFNSGVLAASRLFKDHADVSHVDKDSDDLFGSAHQAVMKHQEKIEESKEAFPNASADTFPILRADSN</sequence>
<evidence type="ECO:0000313" key="2">
    <source>
        <dbReference type="EMBL" id="KAK1737216.1"/>
    </source>
</evidence>
<proteinExistence type="predicted"/>
<evidence type="ECO:0000313" key="3">
    <source>
        <dbReference type="Proteomes" id="UP001224775"/>
    </source>
</evidence>
<accession>A0AAD9D7N2</accession>
<keyword evidence="3" id="KW-1185">Reference proteome</keyword>
<dbReference type="EMBL" id="JATAAI010000026">
    <property type="protein sequence ID" value="KAK1737216.1"/>
    <property type="molecule type" value="Genomic_DNA"/>
</dbReference>
<gene>
    <name evidence="2" type="ORF">QTG54_012083</name>
</gene>
<dbReference type="AlphaFoldDB" id="A0AAD9D7N2"/>
<protein>
    <submittedName>
        <fullName evidence="2">Uncharacterized protein</fullName>
    </submittedName>
</protein>
<reference evidence="2" key="1">
    <citation type="submission" date="2023-06" db="EMBL/GenBank/DDBJ databases">
        <title>Survivors Of The Sea: Transcriptome response of Skeletonema marinoi to long-term dormancy.</title>
        <authorList>
            <person name="Pinder M.I.M."/>
            <person name="Kourtchenko O."/>
            <person name="Robertson E.K."/>
            <person name="Larsson T."/>
            <person name="Maumus F."/>
            <person name="Osuna-Cruz C.M."/>
            <person name="Vancaester E."/>
            <person name="Stenow R."/>
            <person name="Vandepoele K."/>
            <person name="Ploug H."/>
            <person name="Bruchert V."/>
            <person name="Godhe A."/>
            <person name="Topel M."/>
        </authorList>
    </citation>
    <scope>NUCLEOTIDE SEQUENCE</scope>
    <source>
        <strain evidence="2">R05AC</strain>
    </source>
</reference>